<comment type="caution">
    <text evidence="2">The sequence shown here is derived from an EMBL/GenBank/DDBJ whole genome shotgun (WGS) entry which is preliminary data.</text>
</comment>
<keyword evidence="3" id="KW-1185">Reference proteome</keyword>
<protein>
    <recommendedName>
        <fullName evidence="4">DUF3810 domain-containing protein</fullName>
    </recommendedName>
</protein>
<sequence length="360" mass="42913">MEKRDKIAVFTLFVLFIGTLIFSVKEKNSQWIEVFYAQGFYRFYSHVPRFVFGYIPFSLGDLFYVAVVVFFFYLAAKLIGNLWKRRWKSFVRLVLSMINLLIGLYCFFYLSWGLNYYRQPISTNVHLQVDSLRLADYLMVLNDFLDSTNTLREHVNPSQWEERKEVIQKELTRWVKNDTAFADFLSTDQIGAKSPINSRMVSFFGVSGYFNPFTHEAQVNKAMPATFLPFTTVHELAHQQGIGFEDEANFIAFVRLQHHPQAFYRYSAYLQTSLYMLRELQGMYPALWKDYKERLSVKILIDLERERQFWSEYTGWFDDVMGLFYNQYLKHNNQREGIARYDRMTRLVLAYELKTRGCRQ</sequence>
<keyword evidence="1" id="KW-1133">Transmembrane helix</keyword>
<feature type="transmembrane region" description="Helical" evidence="1">
    <location>
        <begin position="7"/>
        <end position="24"/>
    </location>
</feature>
<evidence type="ECO:0008006" key="4">
    <source>
        <dbReference type="Google" id="ProtNLM"/>
    </source>
</evidence>
<evidence type="ECO:0000256" key="1">
    <source>
        <dbReference type="SAM" id="Phobius"/>
    </source>
</evidence>
<evidence type="ECO:0000313" key="2">
    <source>
        <dbReference type="EMBL" id="MDQ1149903.1"/>
    </source>
</evidence>
<dbReference type="Proteomes" id="UP001244640">
    <property type="component" value="Unassembled WGS sequence"/>
</dbReference>
<reference evidence="2 3" key="1">
    <citation type="submission" date="2023-07" db="EMBL/GenBank/DDBJ databases">
        <title>Functional and genomic diversity of the sorghum phyllosphere microbiome.</title>
        <authorList>
            <person name="Shade A."/>
        </authorList>
    </citation>
    <scope>NUCLEOTIDE SEQUENCE [LARGE SCALE GENOMIC DNA]</scope>
    <source>
        <strain evidence="2 3">SORGH_AS_0892</strain>
    </source>
</reference>
<feature type="transmembrane region" description="Helical" evidence="1">
    <location>
        <begin position="90"/>
        <end position="112"/>
    </location>
</feature>
<feature type="transmembrane region" description="Helical" evidence="1">
    <location>
        <begin position="62"/>
        <end position="83"/>
    </location>
</feature>
<dbReference type="EMBL" id="JAUTBA010000001">
    <property type="protein sequence ID" value="MDQ1149903.1"/>
    <property type="molecule type" value="Genomic_DNA"/>
</dbReference>
<accession>A0ABU0U4M4</accession>
<dbReference type="Pfam" id="PF12725">
    <property type="entry name" value="DUF3810"/>
    <property type="match status" value="1"/>
</dbReference>
<keyword evidence="1" id="KW-0472">Membrane</keyword>
<keyword evidence="1" id="KW-0812">Transmembrane</keyword>
<name>A0ABU0U4M4_9SPHI</name>
<dbReference type="InterPro" id="IPR024294">
    <property type="entry name" value="DUF3810"/>
</dbReference>
<gene>
    <name evidence="2" type="ORF">QE382_001887</name>
</gene>
<evidence type="ECO:0000313" key="3">
    <source>
        <dbReference type="Proteomes" id="UP001244640"/>
    </source>
</evidence>
<organism evidence="2 3">
    <name type="scientific">Sphingobacterium zeae</name>
    <dbReference type="NCBI Taxonomy" id="1776859"/>
    <lineage>
        <taxon>Bacteria</taxon>
        <taxon>Pseudomonadati</taxon>
        <taxon>Bacteroidota</taxon>
        <taxon>Sphingobacteriia</taxon>
        <taxon>Sphingobacteriales</taxon>
        <taxon>Sphingobacteriaceae</taxon>
        <taxon>Sphingobacterium</taxon>
    </lineage>
</organism>
<proteinExistence type="predicted"/>
<dbReference type="RefSeq" id="WP_307185660.1">
    <property type="nucleotide sequence ID" value="NZ_JAUTBA010000001.1"/>
</dbReference>